<keyword evidence="3" id="KW-1185">Reference proteome</keyword>
<dbReference type="EMBL" id="CP045350">
    <property type="protein sequence ID" value="QFT25830.1"/>
    <property type="molecule type" value="Genomic_DNA"/>
</dbReference>
<evidence type="ECO:0000313" key="3">
    <source>
        <dbReference type="Proteomes" id="UP000326936"/>
    </source>
</evidence>
<dbReference type="InterPro" id="IPR007138">
    <property type="entry name" value="ABM_dom"/>
</dbReference>
<organism evidence="2 3">
    <name type="scientific">Vibrio aquimaris</name>
    <dbReference type="NCBI Taxonomy" id="2587862"/>
    <lineage>
        <taxon>Bacteria</taxon>
        <taxon>Pseudomonadati</taxon>
        <taxon>Pseudomonadota</taxon>
        <taxon>Gammaproteobacteria</taxon>
        <taxon>Vibrionales</taxon>
        <taxon>Vibrionaceae</taxon>
        <taxon>Vibrio</taxon>
    </lineage>
</organism>
<dbReference type="OrthoDB" id="9812192at2"/>
<gene>
    <name evidence="2" type="ORF">FIV01_05265</name>
</gene>
<dbReference type="PANTHER" id="PTHR33336:SF15">
    <property type="entry name" value="ABM DOMAIN-CONTAINING PROTEIN"/>
    <property type="match status" value="1"/>
</dbReference>
<feature type="domain" description="ABM" evidence="1">
    <location>
        <begin position="2"/>
        <end position="90"/>
    </location>
</feature>
<evidence type="ECO:0000259" key="1">
    <source>
        <dbReference type="PROSITE" id="PS51725"/>
    </source>
</evidence>
<dbReference type="SUPFAM" id="SSF54909">
    <property type="entry name" value="Dimeric alpha+beta barrel"/>
    <property type="match status" value="1"/>
</dbReference>
<keyword evidence="2" id="KW-0503">Monooxygenase</keyword>
<accession>A0A5P9CHT0</accession>
<dbReference type="GO" id="GO:0004497">
    <property type="term" value="F:monooxygenase activity"/>
    <property type="evidence" value="ECO:0007669"/>
    <property type="project" value="UniProtKB-KW"/>
</dbReference>
<sequence>MIHLTATFEAKPGQEDTLKQLLLDMVQPTQNEVGCIRYTLLQEKGNPSIFMFQEQFINQAAFDAHCIEPHFLNLLDNLDGLLTKEPSITFFEQL</sequence>
<dbReference type="PROSITE" id="PS51725">
    <property type="entry name" value="ABM"/>
    <property type="match status" value="1"/>
</dbReference>
<dbReference type="EC" id="1.-.-.-" evidence="2"/>
<dbReference type="InterPro" id="IPR050744">
    <property type="entry name" value="AI-2_Isomerase_LsrG"/>
</dbReference>
<dbReference type="Proteomes" id="UP000326936">
    <property type="component" value="Chromosome"/>
</dbReference>
<dbReference type="InterPro" id="IPR011008">
    <property type="entry name" value="Dimeric_a/b-barrel"/>
</dbReference>
<name>A0A5P9CHT0_9VIBR</name>
<keyword evidence="2" id="KW-0560">Oxidoreductase</keyword>
<dbReference type="AlphaFoldDB" id="A0A5P9CHT0"/>
<dbReference type="PANTHER" id="PTHR33336">
    <property type="entry name" value="QUINOL MONOOXYGENASE YGIN-RELATED"/>
    <property type="match status" value="1"/>
</dbReference>
<protein>
    <submittedName>
        <fullName evidence="2">Monooxygenase</fullName>
        <ecNumber evidence="2">1.-.-.-</ecNumber>
    </submittedName>
</protein>
<reference evidence="2 3" key="1">
    <citation type="submission" date="2019-10" db="EMBL/GenBank/DDBJ databases">
        <title>Complete genome sequence of Vibrio sp. strain THAF100, isolated from non-filtered water from the water column of tank 6 of a marine aquarium containing stony-coral fragments. Water maintained at 26 degree C.</title>
        <authorList>
            <person name="Ruckert C."/>
            <person name="Franco A."/>
            <person name="Kalinowski J."/>
            <person name="Glaeser S."/>
        </authorList>
    </citation>
    <scope>NUCLEOTIDE SEQUENCE [LARGE SCALE GENOMIC DNA]</scope>
    <source>
        <strain evidence="2 3">THAF100</strain>
    </source>
</reference>
<dbReference type="Gene3D" id="3.30.70.100">
    <property type="match status" value="1"/>
</dbReference>
<proteinExistence type="predicted"/>
<dbReference type="KEGG" id="vaq:FIV01_05265"/>
<dbReference type="Pfam" id="PF03992">
    <property type="entry name" value="ABM"/>
    <property type="match status" value="1"/>
</dbReference>
<evidence type="ECO:0000313" key="2">
    <source>
        <dbReference type="EMBL" id="QFT25830.1"/>
    </source>
</evidence>
<dbReference type="RefSeq" id="WP_152430050.1">
    <property type="nucleotide sequence ID" value="NZ_CBCSDK010000002.1"/>
</dbReference>